<reference evidence="1 2" key="1">
    <citation type="submission" date="2018-08" db="EMBL/GenBank/DDBJ databases">
        <title>Sequencing the genomes of 1000 actinobacteria strains.</title>
        <authorList>
            <person name="Klenk H.-P."/>
        </authorList>
    </citation>
    <scope>NUCLEOTIDE SEQUENCE [LARGE SCALE GENOMIC DNA]</scope>
    <source>
        <strain evidence="1 2">DSM 22967</strain>
    </source>
</reference>
<dbReference type="EMBL" id="QTUA01000001">
    <property type="protein sequence ID" value="REF29371.1"/>
    <property type="molecule type" value="Genomic_DNA"/>
</dbReference>
<keyword evidence="2" id="KW-1185">Reference proteome</keyword>
<evidence type="ECO:0000313" key="2">
    <source>
        <dbReference type="Proteomes" id="UP000256253"/>
    </source>
</evidence>
<comment type="caution">
    <text evidence="1">The sequence shown here is derived from an EMBL/GenBank/DDBJ whole genome shotgun (WGS) entry which is preliminary data.</text>
</comment>
<protein>
    <submittedName>
        <fullName evidence="1">Uncharacterized protein</fullName>
    </submittedName>
</protein>
<dbReference type="InterPro" id="IPR045633">
    <property type="entry name" value="DUF6414"/>
</dbReference>
<dbReference type="Pfam" id="PF19952">
    <property type="entry name" value="DUF6414"/>
    <property type="match status" value="1"/>
</dbReference>
<dbReference type="Proteomes" id="UP000256253">
    <property type="component" value="Unassembled WGS sequence"/>
</dbReference>
<name>A0A3D9UX51_9MICO</name>
<sequence>MGMRDFLYLDSRLVDQYLAQVEGGLYDEEQERSLGGSIHGTEGGVPMVFVKRRLGFSVGRGFRREASRTARRSVVGRGR</sequence>
<evidence type="ECO:0000313" key="1">
    <source>
        <dbReference type="EMBL" id="REF29371.1"/>
    </source>
</evidence>
<organism evidence="1 2">
    <name type="scientific">Calidifontibacter indicus</name>
    <dbReference type="NCBI Taxonomy" id="419650"/>
    <lineage>
        <taxon>Bacteria</taxon>
        <taxon>Bacillati</taxon>
        <taxon>Actinomycetota</taxon>
        <taxon>Actinomycetes</taxon>
        <taxon>Micrococcales</taxon>
        <taxon>Dermacoccaceae</taxon>
        <taxon>Calidifontibacter</taxon>
    </lineage>
</organism>
<dbReference type="AlphaFoldDB" id="A0A3D9UX51"/>
<proteinExistence type="predicted"/>
<accession>A0A3D9UX51</accession>
<gene>
    <name evidence="1" type="ORF">DFJ65_0311</name>
</gene>